<dbReference type="SUPFAM" id="SSF54695">
    <property type="entry name" value="POZ domain"/>
    <property type="match status" value="1"/>
</dbReference>
<dbReference type="InterPro" id="IPR000210">
    <property type="entry name" value="BTB/POZ_dom"/>
</dbReference>
<dbReference type="Gene3D" id="2.60.120.920">
    <property type="match status" value="1"/>
</dbReference>
<feature type="region of interest" description="Disordered" evidence="2">
    <location>
        <begin position="1"/>
        <end position="24"/>
    </location>
</feature>
<dbReference type="PROSITE" id="PS50097">
    <property type="entry name" value="BTB"/>
    <property type="match status" value="1"/>
</dbReference>
<keyword evidence="1" id="KW-0175">Coiled coil</keyword>
<gene>
    <name evidence="5" type="ORF">PCOR1329_LOCUS16829</name>
</gene>
<dbReference type="PROSITE" id="PS50188">
    <property type="entry name" value="B302_SPRY"/>
    <property type="match status" value="1"/>
</dbReference>
<dbReference type="EMBL" id="CAUYUJ010005180">
    <property type="protein sequence ID" value="CAK0812566.1"/>
    <property type="molecule type" value="Genomic_DNA"/>
</dbReference>
<dbReference type="PANTHER" id="PTHR14499">
    <property type="entry name" value="POTASSIUM CHANNEL TETRAMERIZATION DOMAIN-CONTAINING"/>
    <property type="match status" value="1"/>
</dbReference>
<feature type="coiled-coil region" evidence="1">
    <location>
        <begin position="32"/>
        <end position="59"/>
    </location>
</feature>
<evidence type="ECO:0000259" key="3">
    <source>
        <dbReference type="PROSITE" id="PS50097"/>
    </source>
</evidence>
<feature type="domain" description="B30.2/SPRY" evidence="4">
    <location>
        <begin position="925"/>
        <end position="1124"/>
    </location>
</feature>
<dbReference type="InterPro" id="IPR013320">
    <property type="entry name" value="ConA-like_dom_sf"/>
</dbReference>
<evidence type="ECO:0000313" key="6">
    <source>
        <dbReference type="Proteomes" id="UP001189429"/>
    </source>
</evidence>
<dbReference type="SUPFAM" id="SSF49899">
    <property type="entry name" value="Concanavalin A-like lectins/glucanases"/>
    <property type="match status" value="1"/>
</dbReference>
<dbReference type="PANTHER" id="PTHR14499:SF136">
    <property type="entry name" value="GH08630P"/>
    <property type="match status" value="1"/>
</dbReference>
<keyword evidence="6" id="KW-1185">Reference proteome</keyword>
<evidence type="ECO:0000256" key="2">
    <source>
        <dbReference type="SAM" id="MobiDB-lite"/>
    </source>
</evidence>
<feature type="compositionally biased region" description="Low complexity" evidence="2">
    <location>
        <begin position="326"/>
        <end position="344"/>
    </location>
</feature>
<sequence length="1135" mass="122184">MRGAVPGGEAAAGAADGRPGGAEGGQAAVVRLERVDGLAEELIKTIQDAQAQFHRERDAVVLEFEASRVQLHTEYSQSCLGSQVLGRPMALPLVYAPAHRGDSVPPWSDVAAKDREIAQLKAQLKAASAPAVGEGASDAEDPQGRLAEIASLLRALGSSTDPAIMGAREALSKEREAIKLRIVEAKPFAGQLHHYTTRIDALVQAKDKRQAALQDLQEQRKRLDDRITETEGQIAEITAEVQELEALRWKVSAKAPTAAPGECSLRALVPAVDISVEKMGEMLQGLGADDQLAQSVATVFSQLRALADKAAAAESDASPAPGQPEGGSSSAAAPSGPADMPSAGQQQEAQARPVPMDTDDLDELREFLRNATGEDPPQEEAQVREAIKRMANAMGTLQDKAAFGLAYLVKFMLVFWLVKFWTDINLIYDILLRSIMAMTSDSLSYRIQRAITGFMVYGLRPHPRAEAALAEVGCARFPPRRQWARVKQLIDQASDGVTLAAAWDGVIATMEHEILNRNDIMDMTQRGLYHGRAGPDQWVWKRVQAVVPPRPKRLSAYQQYGKWCRHLRSTYTRMHTALQRIMEEADANRFPARLLPDIYGQHGHYVNSLGSLDQGLAKEQRLFAQLSRDLQGFFARVVRTDWVGPLLDYEDRLQLHSLHDRFYEPDFLDRIDQALDKVNRVTEAIRKFAGIEWAQWAKQAFQNGAGKAHRYTRVRELQETLQYAEKEVFEERDALHGDTASARSSDVVTVNAGGRLCTVKRETLCVCQGSFLAELFSGRWERQLQKDAQGNVFLDVDPAIFDLLLQFLRDKKIETPDRPAASPSVPREDLPHFQAVVDYLGLRPYVKVPGLGPDGWGAPAPAPTTPPPRAASAVATPAAEDPRGASILEAAGSFLASRLPAFAGGAALGGADAPAAAAADAAGLGAGAAGAGGADAPPEGQPAKVVGWSQRFAHPAVRRGDTDAEVSRVLPRGAAVAVALVGDTSAQGVAAAVRSTRGFQSGVHYWEVQVQAGSDPSHVGLVSADWASVHAPVGCAPQSWGLASNGVVYACGERRAALPVTYGTGSTVGVLLELGAPGQRTADLFVDDRRFAGAFRDLPETVYPAVSNMRAPARYRLVCDADPPDVEGEPLPGAA</sequence>
<feature type="coiled-coil region" evidence="1">
    <location>
        <begin position="199"/>
        <end position="247"/>
    </location>
</feature>
<dbReference type="InterPro" id="IPR003131">
    <property type="entry name" value="T1-type_BTB"/>
</dbReference>
<organism evidence="5 6">
    <name type="scientific">Prorocentrum cordatum</name>
    <dbReference type="NCBI Taxonomy" id="2364126"/>
    <lineage>
        <taxon>Eukaryota</taxon>
        <taxon>Sar</taxon>
        <taxon>Alveolata</taxon>
        <taxon>Dinophyceae</taxon>
        <taxon>Prorocentrales</taxon>
        <taxon>Prorocentraceae</taxon>
        <taxon>Prorocentrum</taxon>
    </lineage>
</organism>
<feature type="region of interest" description="Disordered" evidence="2">
    <location>
        <begin position="312"/>
        <end position="355"/>
    </location>
</feature>
<evidence type="ECO:0008006" key="7">
    <source>
        <dbReference type="Google" id="ProtNLM"/>
    </source>
</evidence>
<name>A0ABN9R1H0_9DINO</name>
<dbReference type="InterPro" id="IPR001870">
    <property type="entry name" value="B30.2/SPRY"/>
</dbReference>
<proteinExistence type="predicted"/>
<feature type="compositionally biased region" description="Low complexity" evidence="2">
    <location>
        <begin position="1"/>
        <end position="17"/>
    </location>
</feature>
<protein>
    <recommendedName>
        <fullName evidence="7">Potassium channel tetramerisation-type BTB domain-containing protein</fullName>
    </recommendedName>
</protein>
<feature type="compositionally biased region" description="Pro residues" evidence="2">
    <location>
        <begin position="860"/>
        <end position="869"/>
    </location>
</feature>
<dbReference type="CDD" id="cd18316">
    <property type="entry name" value="BTB_POZ_KCTD-like"/>
    <property type="match status" value="1"/>
</dbReference>
<evidence type="ECO:0000259" key="4">
    <source>
        <dbReference type="PROSITE" id="PS50188"/>
    </source>
</evidence>
<dbReference type="Proteomes" id="UP001189429">
    <property type="component" value="Unassembled WGS sequence"/>
</dbReference>
<dbReference type="Gene3D" id="3.30.710.10">
    <property type="entry name" value="Potassium Channel Kv1.1, Chain A"/>
    <property type="match status" value="1"/>
</dbReference>
<comment type="caution">
    <text evidence="5">The sequence shown here is derived from an EMBL/GenBank/DDBJ whole genome shotgun (WGS) entry which is preliminary data.</text>
</comment>
<feature type="non-terminal residue" evidence="5">
    <location>
        <position position="1135"/>
    </location>
</feature>
<dbReference type="Pfam" id="PF02214">
    <property type="entry name" value="BTB_2"/>
    <property type="match status" value="1"/>
</dbReference>
<feature type="domain" description="BTB" evidence="3">
    <location>
        <begin position="745"/>
        <end position="817"/>
    </location>
</feature>
<accession>A0ABN9R1H0</accession>
<feature type="region of interest" description="Disordered" evidence="2">
    <location>
        <begin position="856"/>
        <end position="878"/>
    </location>
</feature>
<evidence type="ECO:0000313" key="5">
    <source>
        <dbReference type="EMBL" id="CAK0812566.1"/>
    </source>
</evidence>
<dbReference type="InterPro" id="IPR011333">
    <property type="entry name" value="SKP1/BTB/POZ_sf"/>
</dbReference>
<evidence type="ECO:0000256" key="1">
    <source>
        <dbReference type="SAM" id="Coils"/>
    </source>
</evidence>
<reference evidence="5" key="1">
    <citation type="submission" date="2023-10" db="EMBL/GenBank/DDBJ databases">
        <authorList>
            <person name="Chen Y."/>
            <person name="Shah S."/>
            <person name="Dougan E. K."/>
            <person name="Thang M."/>
            <person name="Chan C."/>
        </authorList>
    </citation>
    <scope>NUCLEOTIDE SEQUENCE [LARGE SCALE GENOMIC DNA]</scope>
</reference>
<dbReference type="InterPro" id="IPR043136">
    <property type="entry name" value="B30.2/SPRY_sf"/>
</dbReference>